<protein>
    <recommendedName>
        <fullName evidence="9">O-antigen/teichoic acid export membrane protein</fullName>
    </recommendedName>
</protein>
<accession>A0ABP9HMQ4</accession>
<evidence type="ECO:0008006" key="9">
    <source>
        <dbReference type="Google" id="ProtNLM"/>
    </source>
</evidence>
<feature type="transmembrane region" description="Helical" evidence="6">
    <location>
        <begin position="200"/>
        <end position="223"/>
    </location>
</feature>
<evidence type="ECO:0000256" key="4">
    <source>
        <dbReference type="ARBA" id="ARBA00022989"/>
    </source>
</evidence>
<keyword evidence="8" id="KW-1185">Reference proteome</keyword>
<evidence type="ECO:0000256" key="5">
    <source>
        <dbReference type="ARBA" id="ARBA00023136"/>
    </source>
</evidence>
<dbReference type="PANTHER" id="PTHR30250">
    <property type="entry name" value="PST FAMILY PREDICTED COLANIC ACID TRANSPORTER"/>
    <property type="match status" value="1"/>
</dbReference>
<dbReference type="EMBL" id="BAABIL010000184">
    <property type="protein sequence ID" value="GAA4974071.1"/>
    <property type="molecule type" value="Genomic_DNA"/>
</dbReference>
<feature type="transmembrane region" description="Helical" evidence="6">
    <location>
        <begin position="76"/>
        <end position="98"/>
    </location>
</feature>
<dbReference type="InterPro" id="IPR050833">
    <property type="entry name" value="Poly_Biosynth_Transport"/>
</dbReference>
<reference evidence="8" key="1">
    <citation type="journal article" date="2019" name="Int. J. Syst. Evol. Microbiol.">
        <title>The Global Catalogue of Microorganisms (GCM) 10K type strain sequencing project: providing services to taxonomists for standard genome sequencing and annotation.</title>
        <authorList>
            <consortium name="The Broad Institute Genomics Platform"/>
            <consortium name="The Broad Institute Genome Sequencing Center for Infectious Disease"/>
            <person name="Wu L."/>
            <person name="Ma J."/>
        </authorList>
    </citation>
    <scope>NUCLEOTIDE SEQUENCE [LARGE SCALE GENOMIC DNA]</scope>
    <source>
        <strain evidence="8">JCM 18126</strain>
    </source>
</reference>
<comment type="caution">
    <text evidence="7">The sequence shown here is derived from an EMBL/GenBank/DDBJ whole genome shotgun (WGS) entry which is preliminary data.</text>
</comment>
<feature type="transmembrane region" description="Helical" evidence="6">
    <location>
        <begin position="350"/>
        <end position="369"/>
    </location>
</feature>
<evidence type="ECO:0000256" key="3">
    <source>
        <dbReference type="ARBA" id="ARBA00022692"/>
    </source>
</evidence>
<organism evidence="7 8">
    <name type="scientific">Kineococcus glutinatus</name>
    <dbReference type="NCBI Taxonomy" id="1070872"/>
    <lineage>
        <taxon>Bacteria</taxon>
        <taxon>Bacillati</taxon>
        <taxon>Actinomycetota</taxon>
        <taxon>Actinomycetes</taxon>
        <taxon>Kineosporiales</taxon>
        <taxon>Kineosporiaceae</taxon>
        <taxon>Kineococcus</taxon>
    </lineage>
</organism>
<feature type="transmembrane region" description="Helical" evidence="6">
    <location>
        <begin position="317"/>
        <end position="338"/>
    </location>
</feature>
<evidence type="ECO:0000256" key="1">
    <source>
        <dbReference type="ARBA" id="ARBA00004651"/>
    </source>
</evidence>
<keyword evidence="4 6" id="KW-1133">Transmembrane helix</keyword>
<feature type="transmembrane region" description="Helical" evidence="6">
    <location>
        <begin position="375"/>
        <end position="397"/>
    </location>
</feature>
<feature type="transmembrane region" description="Helical" evidence="6">
    <location>
        <begin position="35"/>
        <end position="56"/>
    </location>
</feature>
<keyword evidence="2" id="KW-1003">Cell membrane</keyword>
<feature type="transmembrane region" description="Helical" evidence="6">
    <location>
        <begin position="110"/>
        <end position="133"/>
    </location>
</feature>
<dbReference type="Proteomes" id="UP001501195">
    <property type="component" value="Unassembled WGS sequence"/>
</dbReference>
<dbReference type="Pfam" id="PF13440">
    <property type="entry name" value="Polysacc_synt_3"/>
    <property type="match status" value="1"/>
</dbReference>
<evidence type="ECO:0000256" key="2">
    <source>
        <dbReference type="ARBA" id="ARBA00022475"/>
    </source>
</evidence>
<feature type="transmembrane region" description="Helical" evidence="6">
    <location>
        <begin position="409"/>
        <end position="427"/>
    </location>
</feature>
<feature type="transmembrane region" description="Helical" evidence="6">
    <location>
        <begin position="168"/>
        <end position="188"/>
    </location>
</feature>
<proteinExistence type="predicted"/>
<evidence type="ECO:0000313" key="8">
    <source>
        <dbReference type="Proteomes" id="UP001501195"/>
    </source>
</evidence>
<comment type="subcellular location">
    <subcellularLocation>
        <location evidence="1">Cell membrane</location>
        <topology evidence="1">Multi-pass membrane protein</topology>
    </subcellularLocation>
</comment>
<evidence type="ECO:0000256" key="6">
    <source>
        <dbReference type="SAM" id="Phobius"/>
    </source>
</evidence>
<feature type="transmembrane region" description="Helical" evidence="6">
    <location>
        <begin position="243"/>
        <end position="264"/>
    </location>
</feature>
<sequence>MFGRGMLYVLVGSLPIASGALVSPFLAHILGPREFGAYASALALYQLVVILGTLGLEKAVLLQRVQDGDDLRARGLLALGVLAAWVVAGAVLLAKPWWSPALGFGDQGELAVITVLWAASGASGQVLVALLLAEDRLSSYAFANLLAAVGSQVTGVLLAAWWSPTAVAYFTGALVCQSLAVVHSLFTTRPRLYGLVDVRVAQRALAVGLPLMLGALSLVVLNLGDRFLIVRTLGQVEVGRYQIAYTVGYVVLILVLLTGSAWNPRIVAVADVSRRWVLSGRSRDALYDLLVPVVLGVTLAGPVLLRIMAPSSFRTDGLVVVVFVVALGAYPVAAAGASERLLLSERRTRPLAAAAAAAAAANVVLNLVFIPSWGLLGSALATLVAFALQAAIQRAALPKTHTLPAPPPYVVIRVVAGAALCGASLLLPDSAPARWGTFAAAVAVCLPWFAIKLRTASRDVG</sequence>
<keyword evidence="3 6" id="KW-0812">Transmembrane</keyword>
<keyword evidence="5 6" id="KW-0472">Membrane</keyword>
<evidence type="ECO:0000313" key="7">
    <source>
        <dbReference type="EMBL" id="GAA4974071.1"/>
    </source>
</evidence>
<name>A0ABP9HMQ4_9ACTN</name>
<gene>
    <name evidence="7" type="ORF">GCM10023225_14180</name>
</gene>
<feature type="transmembrane region" description="Helical" evidence="6">
    <location>
        <begin position="140"/>
        <end position="162"/>
    </location>
</feature>
<feature type="transmembrane region" description="Helical" evidence="6">
    <location>
        <begin position="285"/>
        <end position="305"/>
    </location>
</feature>
<feature type="transmembrane region" description="Helical" evidence="6">
    <location>
        <begin position="433"/>
        <end position="451"/>
    </location>
</feature>
<feature type="transmembrane region" description="Helical" evidence="6">
    <location>
        <begin position="7"/>
        <end position="29"/>
    </location>
</feature>
<dbReference type="PANTHER" id="PTHR30250:SF11">
    <property type="entry name" value="O-ANTIGEN TRANSPORTER-RELATED"/>
    <property type="match status" value="1"/>
</dbReference>